<evidence type="ECO:0000256" key="1">
    <source>
        <dbReference type="ARBA" id="ARBA00004141"/>
    </source>
</evidence>
<dbReference type="GO" id="GO:0005385">
    <property type="term" value="F:zinc ion transmembrane transporter activity"/>
    <property type="evidence" value="ECO:0007669"/>
    <property type="project" value="TreeGrafter"/>
</dbReference>
<dbReference type="PANTHER" id="PTHR16950">
    <property type="entry name" value="ZINC TRANSPORTER SLC39A7 HISTIDINE-RICH MEMBRANE PROTEIN KE4"/>
    <property type="match status" value="1"/>
</dbReference>
<evidence type="ECO:0000256" key="4">
    <source>
        <dbReference type="ARBA" id="ARBA00023136"/>
    </source>
</evidence>
<keyword evidence="2 5" id="KW-0812">Transmembrane</keyword>
<dbReference type="Pfam" id="PF02535">
    <property type="entry name" value="Zip"/>
    <property type="match status" value="1"/>
</dbReference>
<comment type="caution">
    <text evidence="6">The sequence shown here is derived from an EMBL/GenBank/DDBJ whole genome shotgun (WGS) entry which is preliminary data.</text>
</comment>
<dbReference type="PANTHER" id="PTHR16950:SF16">
    <property type="entry name" value="ZINC TRANSPORTER ZIP13"/>
    <property type="match status" value="1"/>
</dbReference>
<dbReference type="EMBL" id="MHLN01000020">
    <property type="protein sequence ID" value="OGZ11486.1"/>
    <property type="molecule type" value="Genomic_DNA"/>
</dbReference>
<dbReference type="InterPro" id="IPR003689">
    <property type="entry name" value="ZIP"/>
</dbReference>
<reference evidence="6 7" key="1">
    <citation type="journal article" date="2016" name="Nat. Commun.">
        <title>Thousands of microbial genomes shed light on interconnected biogeochemical processes in an aquifer system.</title>
        <authorList>
            <person name="Anantharaman K."/>
            <person name="Brown C.T."/>
            <person name="Hug L.A."/>
            <person name="Sharon I."/>
            <person name="Castelle C.J."/>
            <person name="Probst A.J."/>
            <person name="Thomas B.C."/>
            <person name="Singh A."/>
            <person name="Wilkins M.J."/>
            <person name="Karaoz U."/>
            <person name="Brodie E.L."/>
            <person name="Williams K.H."/>
            <person name="Hubbard S.S."/>
            <person name="Banfield J.F."/>
        </authorList>
    </citation>
    <scope>NUCLEOTIDE SEQUENCE [LARGE SCALE GENOMIC DNA]</scope>
</reference>
<name>A0A1G2DD05_9BACT</name>
<evidence type="ECO:0000256" key="3">
    <source>
        <dbReference type="ARBA" id="ARBA00022989"/>
    </source>
</evidence>
<feature type="transmembrane region" description="Helical" evidence="5">
    <location>
        <begin position="6"/>
        <end position="24"/>
    </location>
</feature>
<dbReference type="Proteomes" id="UP000178099">
    <property type="component" value="Unassembled WGS sequence"/>
</dbReference>
<comment type="subcellular location">
    <subcellularLocation>
        <location evidence="1">Membrane</location>
        <topology evidence="1">Multi-pass membrane protein</topology>
    </subcellularLocation>
</comment>
<evidence type="ECO:0008006" key="8">
    <source>
        <dbReference type="Google" id="ProtNLM"/>
    </source>
</evidence>
<accession>A0A1G2DD05</accession>
<gene>
    <name evidence="6" type="ORF">A3D67_03755</name>
</gene>
<dbReference type="AlphaFoldDB" id="A0A1G2DD05"/>
<protein>
    <recommendedName>
        <fullName evidence="8">ZIP family metal transporter</fullName>
    </recommendedName>
</protein>
<feature type="transmembrane region" description="Helical" evidence="5">
    <location>
        <begin position="36"/>
        <end position="58"/>
    </location>
</feature>
<organism evidence="6 7">
    <name type="scientific">Candidatus Lloydbacteria bacterium RIFCSPHIGHO2_02_FULL_51_22</name>
    <dbReference type="NCBI Taxonomy" id="1798663"/>
    <lineage>
        <taxon>Bacteria</taxon>
        <taxon>Candidatus Lloydiibacteriota</taxon>
    </lineage>
</organism>
<keyword evidence="4 5" id="KW-0472">Membrane</keyword>
<feature type="transmembrane region" description="Helical" evidence="5">
    <location>
        <begin position="239"/>
        <end position="259"/>
    </location>
</feature>
<evidence type="ECO:0000256" key="2">
    <source>
        <dbReference type="ARBA" id="ARBA00022692"/>
    </source>
</evidence>
<dbReference type="GO" id="GO:0016020">
    <property type="term" value="C:membrane"/>
    <property type="evidence" value="ECO:0007669"/>
    <property type="project" value="UniProtKB-SubCell"/>
</dbReference>
<keyword evidence="3 5" id="KW-1133">Transmembrane helix</keyword>
<sequence length="260" mass="28258">MVSLYFYTLTSVFVVSLVSFVGLFTLSIKETLLRRVVFILVSLAAGALLGDAFIHLVPEAFSEIAALPAALFMILGVLLFFVLEKFLHWHHYHGKEHGGGMHEHGEYDTVRATHPTGYMILISDGVHNFLDGAIIAAGFLVSTEVGIATTLAIVLHEIPQEIGDFAVLLYSGFSRWHALFLNFLSALVALVGALLVLVLGEAGEAVALWLIPLAAGGFIYIANADLIPELHKTTRVTHSLIQFTAMLAGILAMVFILFLE</sequence>
<feature type="transmembrane region" description="Helical" evidence="5">
    <location>
        <begin position="179"/>
        <end position="200"/>
    </location>
</feature>
<evidence type="ECO:0000313" key="6">
    <source>
        <dbReference type="EMBL" id="OGZ11486.1"/>
    </source>
</evidence>
<proteinExistence type="predicted"/>
<evidence type="ECO:0000256" key="5">
    <source>
        <dbReference type="SAM" id="Phobius"/>
    </source>
</evidence>
<feature type="transmembrane region" description="Helical" evidence="5">
    <location>
        <begin position="64"/>
        <end position="83"/>
    </location>
</feature>
<dbReference type="GO" id="GO:0006882">
    <property type="term" value="P:intracellular zinc ion homeostasis"/>
    <property type="evidence" value="ECO:0007669"/>
    <property type="project" value="TreeGrafter"/>
</dbReference>
<evidence type="ECO:0000313" key="7">
    <source>
        <dbReference type="Proteomes" id="UP000178099"/>
    </source>
</evidence>
<feature type="transmembrane region" description="Helical" evidence="5">
    <location>
        <begin position="206"/>
        <end position="227"/>
    </location>
</feature>